<comment type="function">
    <text evidence="3">Required for formate dehydrogenase (FDH) activity. Acts as a sulfur carrier protein that transfers sulfur from IscS to the molybdenum cofactor prior to its insertion into FDH.</text>
</comment>
<feature type="binding site" evidence="3">
    <location>
        <begin position="263"/>
        <end position="268"/>
    </location>
    <ligand>
        <name>Mo-bis(molybdopterin guanine dinucleotide)</name>
        <dbReference type="ChEBI" id="CHEBI:60539"/>
    </ligand>
</feature>
<dbReference type="Gene3D" id="3.10.20.10">
    <property type="match status" value="1"/>
</dbReference>
<dbReference type="PIRSF" id="PIRSF015626">
    <property type="entry name" value="FdhD"/>
    <property type="match status" value="1"/>
</dbReference>
<accession>A0A5E6MQA6</accession>
<dbReference type="HAMAP" id="MF_00187">
    <property type="entry name" value="FdhD"/>
    <property type="match status" value="1"/>
</dbReference>
<dbReference type="EMBL" id="CABFVA020000127">
    <property type="protein sequence ID" value="VVM08289.1"/>
    <property type="molecule type" value="Genomic_DNA"/>
</dbReference>
<reference evidence="4 5" key="1">
    <citation type="submission" date="2019-09" db="EMBL/GenBank/DDBJ databases">
        <authorList>
            <person name="Cremers G."/>
        </authorList>
    </citation>
    <scope>NUCLEOTIDE SEQUENCE [LARGE SCALE GENOMIC DNA]</scope>
    <source>
        <strain evidence="4">4A</strain>
    </source>
</reference>
<comment type="subcellular location">
    <subcellularLocation>
        <location evidence="3">Cytoplasm</location>
    </subcellularLocation>
</comment>
<dbReference type="SUPFAM" id="SSF53927">
    <property type="entry name" value="Cytidine deaminase-like"/>
    <property type="match status" value="1"/>
</dbReference>
<sequence>MAIRPGSKANVELWTWKEAGLVRRLDSVAVEEPLEIRLRAGHQERVLAITMRTPGSDFELAAGFLYGEGVVRNAHSIRSISYCVDRAKDEEQLFNVVTVDLATERLPDFGGLERHFLTTSACGVCGRASLETLRSRGCRPLPIAWTIPADLLPLLPERLGSRQGVFRATGGLHAAGLFTKQGELIALREDVGRHNAMDKLIGWALLQGRLPLSDYLVLVSGRASYELLQKALAAELPLFCAVSAPSSLAVRLAREFSLTLVGFLRGERFNVYGGRERILAADAPCLPRVAKDA</sequence>
<dbReference type="GO" id="GO:0016783">
    <property type="term" value="F:sulfurtransferase activity"/>
    <property type="evidence" value="ECO:0007669"/>
    <property type="project" value="InterPro"/>
</dbReference>
<dbReference type="NCBIfam" id="NF001943">
    <property type="entry name" value="PRK00724.1-2"/>
    <property type="match status" value="1"/>
</dbReference>
<comment type="similarity">
    <text evidence="3">Belongs to the FdhD family.</text>
</comment>
<dbReference type="GO" id="GO:0006777">
    <property type="term" value="P:Mo-molybdopterin cofactor biosynthetic process"/>
    <property type="evidence" value="ECO:0007669"/>
    <property type="project" value="UniProtKB-UniRule"/>
</dbReference>
<dbReference type="PANTHER" id="PTHR30592">
    <property type="entry name" value="FORMATE DEHYDROGENASE"/>
    <property type="match status" value="1"/>
</dbReference>
<proteinExistence type="inferred from homology"/>
<dbReference type="AlphaFoldDB" id="A0A5E6MQA6"/>
<evidence type="ECO:0000256" key="3">
    <source>
        <dbReference type="HAMAP-Rule" id="MF_00187"/>
    </source>
</evidence>
<evidence type="ECO:0000256" key="1">
    <source>
        <dbReference type="ARBA" id="ARBA00022490"/>
    </source>
</evidence>
<dbReference type="InterPro" id="IPR003786">
    <property type="entry name" value="FdhD"/>
</dbReference>
<evidence type="ECO:0000256" key="2">
    <source>
        <dbReference type="ARBA" id="ARBA00023150"/>
    </source>
</evidence>
<dbReference type="GO" id="GO:0097163">
    <property type="term" value="F:sulfur carrier activity"/>
    <property type="evidence" value="ECO:0007669"/>
    <property type="project" value="UniProtKB-UniRule"/>
</dbReference>
<dbReference type="GO" id="GO:0005737">
    <property type="term" value="C:cytoplasm"/>
    <property type="evidence" value="ECO:0007669"/>
    <property type="project" value="UniProtKB-SubCell"/>
</dbReference>
<dbReference type="OrthoDB" id="9782042at2"/>
<dbReference type="NCBIfam" id="TIGR00129">
    <property type="entry name" value="fdhD_narQ"/>
    <property type="match status" value="1"/>
</dbReference>
<keyword evidence="5" id="KW-1185">Reference proteome</keyword>
<dbReference type="RefSeq" id="WP_142661072.1">
    <property type="nucleotide sequence ID" value="NZ_CABFVA020000127.1"/>
</dbReference>
<organism evidence="4 5">
    <name type="scientific">Methylacidimicrobium tartarophylax</name>
    <dbReference type="NCBI Taxonomy" id="1041768"/>
    <lineage>
        <taxon>Bacteria</taxon>
        <taxon>Pseudomonadati</taxon>
        <taxon>Verrucomicrobiota</taxon>
        <taxon>Methylacidimicrobium</taxon>
    </lineage>
</organism>
<name>A0A5E6MQA6_9BACT</name>
<dbReference type="InterPro" id="IPR016193">
    <property type="entry name" value="Cytidine_deaminase-like"/>
</dbReference>
<evidence type="ECO:0000313" key="4">
    <source>
        <dbReference type="EMBL" id="VVM08289.1"/>
    </source>
</evidence>
<evidence type="ECO:0000313" key="5">
    <source>
        <dbReference type="Proteomes" id="UP000334923"/>
    </source>
</evidence>
<keyword evidence="1 3" id="KW-0963">Cytoplasm</keyword>
<dbReference type="Proteomes" id="UP000334923">
    <property type="component" value="Unassembled WGS sequence"/>
</dbReference>
<dbReference type="Pfam" id="PF02634">
    <property type="entry name" value="FdhD-NarQ"/>
    <property type="match status" value="1"/>
</dbReference>
<dbReference type="PANTHER" id="PTHR30592:SF1">
    <property type="entry name" value="SULFUR CARRIER PROTEIN FDHD"/>
    <property type="match status" value="1"/>
</dbReference>
<gene>
    <name evidence="3 4" type="primary">fdhD</name>
    <name evidence="4" type="ORF">MAMT_02259</name>
</gene>
<dbReference type="Gene3D" id="3.40.140.10">
    <property type="entry name" value="Cytidine Deaminase, domain 2"/>
    <property type="match status" value="1"/>
</dbReference>
<protein>
    <recommendedName>
        <fullName evidence="3">Sulfur carrier protein FdhD</fullName>
    </recommendedName>
</protein>
<keyword evidence="2 3" id="KW-0501">Molybdenum cofactor biosynthesis</keyword>
<keyword evidence="4" id="KW-0808">Transferase</keyword>
<feature type="active site" description="Cysteine persulfide intermediate" evidence="3">
    <location>
        <position position="122"/>
    </location>
</feature>